<feature type="compositionally biased region" description="Gly residues" evidence="2">
    <location>
        <begin position="427"/>
        <end position="440"/>
    </location>
</feature>
<organism evidence="3 4">
    <name type="scientific">Sphaerosporella brunnea</name>
    <dbReference type="NCBI Taxonomy" id="1250544"/>
    <lineage>
        <taxon>Eukaryota</taxon>
        <taxon>Fungi</taxon>
        <taxon>Dikarya</taxon>
        <taxon>Ascomycota</taxon>
        <taxon>Pezizomycotina</taxon>
        <taxon>Pezizomycetes</taxon>
        <taxon>Pezizales</taxon>
        <taxon>Pyronemataceae</taxon>
        <taxon>Sphaerosporella</taxon>
    </lineage>
</organism>
<evidence type="ECO:0000256" key="2">
    <source>
        <dbReference type="SAM" id="MobiDB-lite"/>
    </source>
</evidence>
<dbReference type="Gene3D" id="1.20.5.170">
    <property type="match status" value="1"/>
</dbReference>
<dbReference type="AlphaFoldDB" id="A0A5J5EU17"/>
<protein>
    <submittedName>
        <fullName evidence="3">Uncharacterized protein</fullName>
    </submittedName>
</protein>
<sequence>MKERYAEKERVLEERIKTAQQKFQEYKAVAVKKAIEECEAKHKLKEETYQKRIAELETEIASLKVEIEQLKSKIAELESRPATATVETGIKQEDMDAALAAKDAEHQAAIATLQAVKPEPDFEEAKETLRMEIQAEILAIQQNIDGAELTPEAAAARDKEKEKLKAIISRNVEHRLNKEKEKWKSEVEARRETLIEEKVQAVLKDKVAELETKMQEREATLKAEMEKSKDAIRQEGVMRSKVQINMLERKNKQLEAQLKASQGGDQVAAATTTASAPPTPAPQPSSQLTTGLRRPSSVTGSISQPSQQTAPAAQKPQDLQAAQQAAIAAAEQAIAAGPQGPPQGQRRGENQGTGPGALRQLRGALGASGIPRGGAIATRGRGAPPSQAGSPTQPQQSNPFTAQIPALASGIPNPFATGGQPQQPQQGRGGGIPRGRGLFAGRGRAQQGHQQGQQPGQPTAGSPPRGGGQLNPGARQFVPPGSKRTREGEDDSGSEGKRARSSMDHKSLCSLEVDT</sequence>
<keyword evidence="4" id="KW-1185">Reference proteome</keyword>
<feature type="compositionally biased region" description="Basic and acidic residues" evidence="2">
    <location>
        <begin position="494"/>
        <end position="507"/>
    </location>
</feature>
<name>A0A5J5EU17_9PEZI</name>
<feature type="coiled-coil region" evidence="1">
    <location>
        <begin position="2"/>
        <end position="80"/>
    </location>
</feature>
<dbReference type="InParanoid" id="A0A5J5EU17"/>
<proteinExistence type="predicted"/>
<feature type="compositionally biased region" description="Low complexity" evidence="2">
    <location>
        <begin position="369"/>
        <end position="385"/>
    </location>
</feature>
<comment type="caution">
    <text evidence="3">The sequence shown here is derived from an EMBL/GenBank/DDBJ whole genome shotgun (WGS) entry which is preliminary data.</text>
</comment>
<feature type="compositionally biased region" description="Polar residues" evidence="2">
    <location>
        <begin position="387"/>
        <end position="401"/>
    </location>
</feature>
<evidence type="ECO:0000313" key="3">
    <source>
        <dbReference type="EMBL" id="KAA8903113.1"/>
    </source>
</evidence>
<feature type="region of interest" description="Disordered" evidence="2">
    <location>
        <begin position="255"/>
        <end position="515"/>
    </location>
</feature>
<reference evidence="3 4" key="1">
    <citation type="submission" date="2019-09" db="EMBL/GenBank/DDBJ databases">
        <title>Draft genome of the ectomycorrhizal ascomycete Sphaerosporella brunnea.</title>
        <authorList>
            <consortium name="DOE Joint Genome Institute"/>
            <person name="Benucci G.M."/>
            <person name="Marozzi G."/>
            <person name="Antonielli L."/>
            <person name="Sanchez S."/>
            <person name="Marco P."/>
            <person name="Wang X."/>
            <person name="Falini L.B."/>
            <person name="Barry K."/>
            <person name="Haridas S."/>
            <person name="Lipzen A."/>
            <person name="Labutti K."/>
            <person name="Grigoriev I.V."/>
            <person name="Murat C."/>
            <person name="Martin F."/>
            <person name="Albertini E."/>
            <person name="Donnini D."/>
            <person name="Bonito G."/>
        </authorList>
    </citation>
    <scope>NUCLEOTIDE SEQUENCE [LARGE SCALE GENOMIC DNA]</scope>
    <source>
        <strain evidence="3 4">Sb_GMNB300</strain>
    </source>
</reference>
<gene>
    <name evidence="3" type="ORF">FN846DRAFT_954576</name>
</gene>
<dbReference type="EMBL" id="VXIS01000122">
    <property type="protein sequence ID" value="KAA8903113.1"/>
    <property type="molecule type" value="Genomic_DNA"/>
</dbReference>
<feature type="compositionally biased region" description="Low complexity" evidence="2">
    <location>
        <begin position="441"/>
        <end position="458"/>
    </location>
</feature>
<dbReference type="OrthoDB" id="343070at2759"/>
<evidence type="ECO:0000313" key="4">
    <source>
        <dbReference type="Proteomes" id="UP000326924"/>
    </source>
</evidence>
<evidence type="ECO:0000256" key="1">
    <source>
        <dbReference type="SAM" id="Coils"/>
    </source>
</evidence>
<feature type="compositionally biased region" description="Low complexity" evidence="2">
    <location>
        <begin position="301"/>
        <end position="345"/>
    </location>
</feature>
<keyword evidence="1" id="KW-0175">Coiled coil</keyword>
<dbReference type="Proteomes" id="UP000326924">
    <property type="component" value="Unassembled WGS sequence"/>
</dbReference>
<accession>A0A5J5EU17</accession>